<keyword evidence="3" id="KW-0539">Nucleus</keyword>
<evidence type="ECO:0008006" key="8">
    <source>
        <dbReference type="Google" id="ProtNLM"/>
    </source>
</evidence>
<dbReference type="EMBL" id="OU895877">
    <property type="protein sequence ID" value="CAG9800536.1"/>
    <property type="molecule type" value="Genomic_DNA"/>
</dbReference>
<comment type="similarity">
    <text evidence="2">Belongs to the THOC5 family.</text>
</comment>
<feature type="coiled-coil region" evidence="4">
    <location>
        <begin position="185"/>
        <end position="219"/>
    </location>
</feature>
<evidence type="ECO:0000256" key="3">
    <source>
        <dbReference type="ARBA" id="ARBA00023242"/>
    </source>
</evidence>
<protein>
    <recommendedName>
        <fullName evidence="8">THO complex subunit 5</fullName>
    </recommendedName>
</protein>
<keyword evidence="7" id="KW-1185">Reference proteome</keyword>
<dbReference type="GO" id="GO:0003729">
    <property type="term" value="F:mRNA binding"/>
    <property type="evidence" value="ECO:0007669"/>
    <property type="project" value="TreeGrafter"/>
</dbReference>
<dbReference type="GO" id="GO:0006406">
    <property type="term" value="P:mRNA export from nucleus"/>
    <property type="evidence" value="ECO:0007669"/>
    <property type="project" value="TreeGrafter"/>
</dbReference>
<evidence type="ECO:0000256" key="4">
    <source>
        <dbReference type="SAM" id="Coils"/>
    </source>
</evidence>
<reference evidence="6" key="2">
    <citation type="submission" date="2022-10" db="EMBL/GenBank/DDBJ databases">
        <authorList>
            <consortium name="ENA_rothamsted_submissions"/>
            <consortium name="culmorum"/>
            <person name="King R."/>
        </authorList>
    </citation>
    <scope>NUCLEOTIDE SEQUENCE</scope>
</reference>
<name>A0A9N9RNU4_9DIPT</name>
<feature type="compositionally biased region" description="Basic and acidic residues" evidence="5">
    <location>
        <begin position="641"/>
        <end position="663"/>
    </location>
</feature>
<evidence type="ECO:0000256" key="2">
    <source>
        <dbReference type="ARBA" id="ARBA00008044"/>
    </source>
</evidence>
<dbReference type="PANTHER" id="PTHR13375">
    <property type="entry name" value="FMS INTERACTING PROTEIN"/>
    <property type="match status" value="1"/>
</dbReference>
<dbReference type="InterPro" id="IPR019163">
    <property type="entry name" value="THO_Thoc5"/>
</dbReference>
<sequence length="680" mass="79317">MVNDVKKRTKTASTSSPTKPPVVPLSKEEIYNNVISFEESEESRFKRDHFKECFNELNKIIEDVKALKGLKTDEAKKRIAEKRIQGSMVIVKLKKLNRLDKLRLHGHRETLQKEKLQADSNRLKLQNLIYEANHLKKEINKCFSFKSEDEDIELVPVEEFLEKAPEILKGAETIEDEHTMRKARLQFELQQRKEYSKQCKDLEKDKEDVAEKTVEVKKNLNSIYPCLQEVLKTTRPIQQILNMPFEKEWEIQKLIRLLPQPLYLAYTKLCAYSEVIDKRLSVSIEGDEEEAKIIEMERKQMKDRAASDVEDSDNEVDENDFDEGMNHRKIKRRQSQIENLKQKRLDLFKHHPLSVKFNISMKDIEETFSVILNYLPALGFITVQGKFNIDSNGSVAAADIITQERILSSLYADDFAEGSPNPKTIFQLQNVQLNPNDLDKALNEKKLGKPFKWAQNLCGISFTEHLNIDQSQKLCEETVPDLIRQIRRKLRARISLYNQIKLLENGKIKDKISVRVSCILQLFVSISYPEYCVEICTKRFVQEGIVNPNDVFYRAVITRGSAKLECYICIPSNFPSDYPIFAVDLSWNDFKYNAETSAHTREIENLINNFEVKSNEELLMEQLHRTMTSFDIFLETESSQHENPEFQQEKRHSYGFQGKERSRPYNPKRNLTLFSSGSYN</sequence>
<dbReference type="Proteomes" id="UP001153620">
    <property type="component" value="Chromosome 1"/>
</dbReference>
<feature type="region of interest" description="Disordered" evidence="5">
    <location>
        <begin position="641"/>
        <end position="680"/>
    </location>
</feature>
<evidence type="ECO:0000313" key="6">
    <source>
        <dbReference type="EMBL" id="CAG9800536.1"/>
    </source>
</evidence>
<evidence type="ECO:0000313" key="7">
    <source>
        <dbReference type="Proteomes" id="UP001153620"/>
    </source>
</evidence>
<dbReference type="Pfam" id="PF09766">
    <property type="entry name" value="FmiP_Thoc5"/>
    <property type="match status" value="1"/>
</dbReference>
<dbReference type="AlphaFoldDB" id="A0A9N9RNU4"/>
<dbReference type="GO" id="GO:0000445">
    <property type="term" value="C:THO complex part of transcription export complex"/>
    <property type="evidence" value="ECO:0007669"/>
    <property type="project" value="TreeGrafter"/>
</dbReference>
<feature type="region of interest" description="Disordered" evidence="5">
    <location>
        <begin position="1"/>
        <end position="24"/>
    </location>
</feature>
<evidence type="ECO:0000256" key="5">
    <source>
        <dbReference type="SAM" id="MobiDB-lite"/>
    </source>
</evidence>
<reference evidence="6" key="1">
    <citation type="submission" date="2022-01" db="EMBL/GenBank/DDBJ databases">
        <authorList>
            <person name="King R."/>
        </authorList>
    </citation>
    <scope>NUCLEOTIDE SEQUENCE</scope>
</reference>
<accession>A0A9N9RNU4</accession>
<dbReference type="PANTHER" id="PTHR13375:SF3">
    <property type="entry name" value="THO COMPLEX SUBUNIT 5 HOMOLOG"/>
    <property type="match status" value="1"/>
</dbReference>
<evidence type="ECO:0000256" key="1">
    <source>
        <dbReference type="ARBA" id="ARBA00004123"/>
    </source>
</evidence>
<keyword evidence="4" id="KW-0175">Coiled coil</keyword>
<organism evidence="6 7">
    <name type="scientific">Chironomus riparius</name>
    <dbReference type="NCBI Taxonomy" id="315576"/>
    <lineage>
        <taxon>Eukaryota</taxon>
        <taxon>Metazoa</taxon>
        <taxon>Ecdysozoa</taxon>
        <taxon>Arthropoda</taxon>
        <taxon>Hexapoda</taxon>
        <taxon>Insecta</taxon>
        <taxon>Pterygota</taxon>
        <taxon>Neoptera</taxon>
        <taxon>Endopterygota</taxon>
        <taxon>Diptera</taxon>
        <taxon>Nematocera</taxon>
        <taxon>Chironomoidea</taxon>
        <taxon>Chironomidae</taxon>
        <taxon>Chironominae</taxon>
        <taxon>Chironomus</taxon>
    </lineage>
</organism>
<proteinExistence type="inferred from homology"/>
<comment type="subcellular location">
    <subcellularLocation>
        <location evidence="1">Nucleus</location>
    </subcellularLocation>
</comment>
<dbReference type="OrthoDB" id="20582at2759"/>
<gene>
    <name evidence="6" type="ORF">CHIRRI_LOCUS3478</name>
</gene>